<comment type="caution">
    <text evidence="1">The sequence shown here is derived from an EMBL/GenBank/DDBJ whole genome shotgun (WGS) entry which is preliminary data.</text>
</comment>
<gene>
    <name evidence="1" type="ORF">AWR36_010685</name>
</gene>
<dbReference type="SUPFAM" id="SSF53756">
    <property type="entry name" value="UDP-Glycosyltransferase/glycogen phosphorylase"/>
    <property type="match status" value="1"/>
</dbReference>
<protein>
    <recommendedName>
        <fullName evidence="3">Oligosaccharide biosynthesis protein Alg14 like</fullName>
    </recommendedName>
</protein>
<organism evidence="1 2">
    <name type="scientific">Microbulbifer flavimaris</name>
    <dbReference type="NCBI Taxonomy" id="1781068"/>
    <lineage>
        <taxon>Bacteria</taxon>
        <taxon>Pseudomonadati</taxon>
        <taxon>Pseudomonadota</taxon>
        <taxon>Gammaproteobacteria</taxon>
        <taxon>Cellvibrionales</taxon>
        <taxon>Microbulbiferaceae</taxon>
        <taxon>Microbulbifer</taxon>
    </lineage>
</organism>
<dbReference type="InterPro" id="IPR013969">
    <property type="entry name" value="Oligosacch_biosynth_Alg14"/>
</dbReference>
<sequence length="149" mass="16509">MDKKVLAVASQGGHWQQLEALIPAFKACQPSFASTTRDRPDLSPTCRYYPLPNANRRTPLQAIWLLFTSACLIIRLRPDVIISTGALPGLACIFWGRFFGARTLWIDSIANADRLSLSGRIARYLASATLSQWPDLGRMTGVEYRGAVL</sequence>
<dbReference type="Proteomes" id="UP000218427">
    <property type="component" value="Unassembled WGS sequence"/>
</dbReference>
<keyword evidence="2" id="KW-1185">Reference proteome</keyword>
<reference evidence="1" key="1">
    <citation type="submission" date="2017-08" db="EMBL/GenBank/DDBJ databases">
        <title>Microbulbifer marisrubri sp. nov., a halophilic alphaproteobacterium isolated from marine sediment of the Yellow Sea, China.</title>
        <authorList>
            <person name="Zhang G."/>
            <person name="Xiong Q."/>
        </authorList>
    </citation>
    <scope>NUCLEOTIDE SEQUENCE [LARGE SCALE GENOMIC DNA]</scope>
    <source>
        <strain evidence="1">WRN-8</strain>
    </source>
</reference>
<proteinExistence type="predicted"/>
<dbReference type="RefSeq" id="WP_082679545.1">
    <property type="nucleotide sequence ID" value="NZ_LRFG02000003.1"/>
</dbReference>
<evidence type="ECO:0008006" key="3">
    <source>
        <dbReference type="Google" id="ProtNLM"/>
    </source>
</evidence>
<dbReference type="Pfam" id="PF08660">
    <property type="entry name" value="Alg14"/>
    <property type="match status" value="1"/>
</dbReference>
<name>A0ABX4HZF8_9GAMM</name>
<evidence type="ECO:0000313" key="1">
    <source>
        <dbReference type="EMBL" id="PCO05183.1"/>
    </source>
</evidence>
<evidence type="ECO:0000313" key="2">
    <source>
        <dbReference type="Proteomes" id="UP000218427"/>
    </source>
</evidence>
<dbReference type="Gene3D" id="3.40.50.2000">
    <property type="entry name" value="Glycogen Phosphorylase B"/>
    <property type="match status" value="1"/>
</dbReference>
<accession>A0ABX4HZF8</accession>
<dbReference type="EMBL" id="LRFG02000003">
    <property type="protein sequence ID" value="PCO05183.1"/>
    <property type="molecule type" value="Genomic_DNA"/>
</dbReference>